<comment type="subcellular location">
    <subcellularLocation>
        <location evidence="1">Cell membrane</location>
        <topology evidence="1">Multi-pass membrane protein</topology>
    </subcellularLocation>
</comment>
<feature type="transmembrane region" description="Helical" evidence="7">
    <location>
        <begin position="139"/>
        <end position="158"/>
    </location>
</feature>
<feature type="transmembrane region" description="Helical" evidence="7">
    <location>
        <begin position="302"/>
        <end position="322"/>
    </location>
</feature>
<dbReference type="EMBL" id="CAEZZX010000148">
    <property type="protein sequence ID" value="CAB4781774.1"/>
    <property type="molecule type" value="Genomic_DNA"/>
</dbReference>
<dbReference type="SUPFAM" id="SSF103473">
    <property type="entry name" value="MFS general substrate transporter"/>
    <property type="match status" value="1"/>
</dbReference>
<dbReference type="InterPro" id="IPR020846">
    <property type="entry name" value="MFS_dom"/>
</dbReference>
<dbReference type="CDD" id="cd17321">
    <property type="entry name" value="MFS_MMR_MDR_like"/>
    <property type="match status" value="1"/>
</dbReference>
<feature type="transmembrane region" description="Helical" evidence="7">
    <location>
        <begin position="409"/>
        <end position="427"/>
    </location>
</feature>
<accession>A0A6J6WEX5</accession>
<gene>
    <name evidence="9" type="ORF">UFOPK1939_00217</name>
    <name evidence="10" type="ORF">UFOPK2938_00772</name>
</gene>
<evidence type="ECO:0000313" key="10">
    <source>
        <dbReference type="EMBL" id="CAB4781774.1"/>
    </source>
</evidence>
<evidence type="ECO:0000256" key="3">
    <source>
        <dbReference type="ARBA" id="ARBA00022475"/>
    </source>
</evidence>
<dbReference type="GO" id="GO:0022857">
    <property type="term" value="F:transmembrane transporter activity"/>
    <property type="evidence" value="ECO:0007669"/>
    <property type="project" value="InterPro"/>
</dbReference>
<feature type="domain" description="Major facilitator superfamily (MFS) profile" evidence="8">
    <location>
        <begin position="15"/>
        <end position="515"/>
    </location>
</feature>
<feature type="transmembrane region" description="Helical" evidence="7">
    <location>
        <begin position="164"/>
        <end position="188"/>
    </location>
</feature>
<keyword evidence="6 7" id="KW-0472">Membrane</keyword>
<name>A0A6J6WEX5_9ZZZZ</name>
<feature type="transmembrane region" description="Helical" evidence="7">
    <location>
        <begin position="491"/>
        <end position="511"/>
    </location>
</feature>
<evidence type="ECO:0000256" key="5">
    <source>
        <dbReference type="ARBA" id="ARBA00022989"/>
    </source>
</evidence>
<dbReference type="PANTHER" id="PTHR42718:SF42">
    <property type="entry name" value="EXPORT PROTEIN"/>
    <property type="match status" value="1"/>
</dbReference>
<feature type="transmembrane region" description="Helical" evidence="7">
    <location>
        <begin position="200"/>
        <end position="222"/>
    </location>
</feature>
<dbReference type="Gene3D" id="1.20.1720.10">
    <property type="entry name" value="Multidrug resistance protein D"/>
    <property type="match status" value="1"/>
</dbReference>
<keyword evidence="4 7" id="KW-0812">Transmembrane</keyword>
<keyword evidence="2" id="KW-0813">Transport</keyword>
<organism evidence="10">
    <name type="scientific">freshwater metagenome</name>
    <dbReference type="NCBI Taxonomy" id="449393"/>
    <lineage>
        <taxon>unclassified sequences</taxon>
        <taxon>metagenomes</taxon>
        <taxon>ecological metagenomes</taxon>
    </lineage>
</organism>
<dbReference type="PANTHER" id="PTHR42718">
    <property type="entry name" value="MAJOR FACILITATOR SUPERFAMILY MULTIDRUG TRANSPORTER MFSC"/>
    <property type="match status" value="1"/>
</dbReference>
<dbReference type="EMBL" id="CAEZVF010000018">
    <property type="protein sequence ID" value="CAB4616250.1"/>
    <property type="molecule type" value="Genomic_DNA"/>
</dbReference>
<dbReference type="PRINTS" id="PR01036">
    <property type="entry name" value="TCRTETB"/>
</dbReference>
<evidence type="ECO:0000256" key="1">
    <source>
        <dbReference type="ARBA" id="ARBA00004651"/>
    </source>
</evidence>
<protein>
    <submittedName>
        <fullName evidence="10">Unannotated protein</fullName>
    </submittedName>
</protein>
<evidence type="ECO:0000313" key="9">
    <source>
        <dbReference type="EMBL" id="CAB4616250.1"/>
    </source>
</evidence>
<dbReference type="Gene3D" id="1.20.1250.20">
    <property type="entry name" value="MFS general substrate transporter like domains"/>
    <property type="match status" value="1"/>
</dbReference>
<proteinExistence type="predicted"/>
<evidence type="ECO:0000256" key="2">
    <source>
        <dbReference type="ARBA" id="ARBA00022448"/>
    </source>
</evidence>
<feature type="transmembrane region" description="Helical" evidence="7">
    <location>
        <begin position="81"/>
        <end position="100"/>
    </location>
</feature>
<feature type="transmembrane region" description="Helical" evidence="7">
    <location>
        <begin position="334"/>
        <end position="353"/>
    </location>
</feature>
<dbReference type="NCBIfam" id="TIGR00711">
    <property type="entry name" value="efflux_EmrB"/>
    <property type="match status" value="1"/>
</dbReference>
<evidence type="ECO:0000256" key="4">
    <source>
        <dbReference type="ARBA" id="ARBA00022692"/>
    </source>
</evidence>
<evidence type="ECO:0000259" key="8">
    <source>
        <dbReference type="PROSITE" id="PS50850"/>
    </source>
</evidence>
<sequence>METVEERIYRRRWLTMLTLVSGLIVVIIDNTILNVALPSISQQLGASQAQLTGAILSYAVVFGSLQFTAGVLGDRWGRKRIFMIGLVLFGLASLAASQSQSPNQLVGFRALMAIGAAMITPQTLSILTNVFPPAERGRAIAIWAGCTGASLALGPIVGGLLLDYFWWGSIFFINVPIVIGTFIAAWFLVPESKNSNAGRIDPAGIALSVVGLGALIFGLVYGGEKRDWSSVLSTGMIVFGVAILALFVLVESKIDSPSFDVRFFKNPRFSAASIAAAFGFFALFGISFFLTFYFQFVKGLTPLQAGLSVLPVGIAQVIFAPRAPKLVARIGPKFTIAFGLTVLAASLFGYLFVSLDDPVWHVYVLGFFTGAGLAHVVAPSTESVMSSLPPENAGAGAAVNNTTRQVSGALGIAVFGTVLQVMYARAIQPSLVFLPESVRDQASRSIGDTYVVLRGLAETDPAAAQKASQEFLCEAGQACAAGQAYLTGVHVTAVIAACFALAGVAVVLRYLPRKGMAVSYTRSAPDSEPSALPAE</sequence>
<keyword evidence="3" id="KW-1003">Cell membrane</keyword>
<feature type="transmembrane region" description="Helical" evidence="7">
    <location>
        <begin position="271"/>
        <end position="296"/>
    </location>
</feature>
<dbReference type="PROSITE" id="PS50850">
    <property type="entry name" value="MFS"/>
    <property type="match status" value="1"/>
</dbReference>
<evidence type="ECO:0000256" key="7">
    <source>
        <dbReference type="SAM" id="Phobius"/>
    </source>
</evidence>
<evidence type="ECO:0000256" key="6">
    <source>
        <dbReference type="ARBA" id="ARBA00023136"/>
    </source>
</evidence>
<feature type="transmembrane region" description="Helical" evidence="7">
    <location>
        <begin position="228"/>
        <end position="250"/>
    </location>
</feature>
<dbReference type="InterPro" id="IPR011701">
    <property type="entry name" value="MFS"/>
</dbReference>
<dbReference type="InterPro" id="IPR036259">
    <property type="entry name" value="MFS_trans_sf"/>
</dbReference>
<dbReference type="Pfam" id="PF07690">
    <property type="entry name" value="MFS_1"/>
    <property type="match status" value="1"/>
</dbReference>
<dbReference type="AlphaFoldDB" id="A0A6J6WEX5"/>
<keyword evidence="5 7" id="KW-1133">Transmembrane helix</keyword>
<dbReference type="InterPro" id="IPR004638">
    <property type="entry name" value="EmrB-like"/>
</dbReference>
<feature type="transmembrane region" description="Helical" evidence="7">
    <location>
        <begin position="106"/>
        <end position="127"/>
    </location>
</feature>
<dbReference type="GO" id="GO:0005886">
    <property type="term" value="C:plasma membrane"/>
    <property type="evidence" value="ECO:0007669"/>
    <property type="project" value="UniProtKB-SubCell"/>
</dbReference>
<feature type="transmembrane region" description="Helical" evidence="7">
    <location>
        <begin position="359"/>
        <end position="378"/>
    </location>
</feature>
<reference evidence="10" key="1">
    <citation type="submission" date="2020-05" db="EMBL/GenBank/DDBJ databases">
        <authorList>
            <person name="Chiriac C."/>
            <person name="Salcher M."/>
            <person name="Ghai R."/>
            <person name="Kavagutti S V."/>
        </authorList>
    </citation>
    <scope>NUCLEOTIDE SEQUENCE</scope>
</reference>
<feature type="transmembrane region" description="Helical" evidence="7">
    <location>
        <begin position="12"/>
        <end position="37"/>
    </location>
</feature>
<feature type="transmembrane region" description="Helical" evidence="7">
    <location>
        <begin position="49"/>
        <end position="69"/>
    </location>
</feature>